<sequence length="364" mass="42504">MFTVGTWLGEDNHNYYLNFRKQYRYPYPKRDTVFDAMHLLALNVVKNNIERWISNGTFNKKDFDTNLAKMPWTKDYRASRLPLDTASMGYWTLEEYQKLAFPTSEFVLYGLLPEIELKLWAPVPRMVEFVFNSGRNGWTEDMIENFRCLAWRYCMSCEEQYGANTCVINLHNLTHLPEDILRFSAPDNFWCFGFERAVKRYVQQSSNMKHMEKSFARRESQREFMKFQADLKLISSERCRFTWAKDKEKVTASSLEGAKFLIKICSGGPLADKVNQGMLIGSGHLCMMSRQEKQTILEYLQPVTADDVDEAAQSFRSVFLPLHCKPVGGKLYRKGDCVAAFQRGSEIFSKIEKFFLVKVNDVYQ</sequence>
<keyword evidence="2" id="KW-1185">Reference proteome</keyword>
<dbReference type="Proteomes" id="UP000225706">
    <property type="component" value="Unassembled WGS sequence"/>
</dbReference>
<protein>
    <submittedName>
        <fullName evidence="1">Uncharacterized protein</fullName>
    </submittedName>
</protein>
<dbReference type="EMBL" id="LSMT01000691">
    <property type="protein sequence ID" value="PFX15059.1"/>
    <property type="molecule type" value="Genomic_DNA"/>
</dbReference>
<gene>
    <name evidence="1" type="ORF">AWC38_SpisGene20741</name>
</gene>
<name>A0A2B4RE14_STYPI</name>
<dbReference type="PANTHER" id="PTHR46579">
    <property type="entry name" value="F5/8 TYPE C DOMAIN-CONTAINING PROTEIN-RELATED"/>
    <property type="match status" value="1"/>
</dbReference>
<comment type="caution">
    <text evidence="1">The sequence shown here is derived from an EMBL/GenBank/DDBJ whole genome shotgun (WGS) entry which is preliminary data.</text>
</comment>
<dbReference type="PANTHER" id="PTHR46579:SF1">
    <property type="entry name" value="F5_8 TYPE C DOMAIN-CONTAINING PROTEIN"/>
    <property type="match status" value="1"/>
</dbReference>
<evidence type="ECO:0000313" key="1">
    <source>
        <dbReference type="EMBL" id="PFX15059.1"/>
    </source>
</evidence>
<proteinExistence type="predicted"/>
<accession>A0A2B4RE14</accession>
<evidence type="ECO:0000313" key="2">
    <source>
        <dbReference type="Proteomes" id="UP000225706"/>
    </source>
</evidence>
<organism evidence="1 2">
    <name type="scientific">Stylophora pistillata</name>
    <name type="common">Smooth cauliflower coral</name>
    <dbReference type="NCBI Taxonomy" id="50429"/>
    <lineage>
        <taxon>Eukaryota</taxon>
        <taxon>Metazoa</taxon>
        <taxon>Cnidaria</taxon>
        <taxon>Anthozoa</taxon>
        <taxon>Hexacorallia</taxon>
        <taxon>Scleractinia</taxon>
        <taxon>Astrocoeniina</taxon>
        <taxon>Pocilloporidae</taxon>
        <taxon>Stylophora</taxon>
    </lineage>
</organism>
<dbReference type="AlphaFoldDB" id="A0A2B4RE14"/>
<reference evidence="2" key="1">
    <citation type="journal article" date="2017" name="bioRxiv">
        <title>Comparative analysis of the genomes of Stylophora pistillata and Acropora digitifera provides evidence for extensive differences between species of corals.</title>
        <authorList>
            <person name="Voolstra C.R."/>
            <person name="Li Y."/>
            <person name="Liew Y.J."/>
            <person name="Baumgarten S."/>
            <person name="Zoccola D."/>
            <person name="Flot J.-F."/>
            <person name="Tambutte S."/>
            <person name="Allemand D."/>
            <person name="Aranda M."/>
        </authorList>
    </citation>
    <scope>NUCLEOTIDE SEQUENCE [LARGE SCALE GENOMIC DNA]</scope>
</reference>